<accession>A0A6N2TAS9</accession>
<feature type="chain" id="PRO_5038645554" evidence="3">
    <location>
        <begin position="23"/>
        <end position="273"/>
    </location>
</feature>
<dbReference type="PANTHER" id="PTHR35936:SF19">
    <property type="entry name" value="AMINO-ACID-BINDING PROTEIN YXEM-RELATED"/>
    <property type="match status" value="1"/>
</dbReference>
<feature type="domain" description="Solute-binding protein family 3/N-terminal" evidence="4">
    <location>
        <begin position="43"/>
        <end position="267"/>
    </location>
</feature>
<protein>
    <submittedName>
        <fullName evidence="5">Putative amino-acid-binding protein YxeM</fullName>
    </submittedName>
</protein>
<dbReference type="Pfam" id="PF00497">
    <property type="entry name" value="SBP_bac_3"/>
    <property type="match status" value="1"/>
</dbReference>
<dbReference type="SMART" id="SM00062">
    <property type="entry name" value="PBPb"/>
    <property type="match status" value="1"/>
</dbReference>
<proteinExistence type="predicted"/>
<evidence type="ECO:0000256" key="3">
    <source>
        <dbReference type="SAM" id="SignalP"/>
    </source>
</evidence>
<dbReference type="InterPro" id="IPR001638">
    <property type="entry name" value="Solute-binding_3/MltF_N"/>
</dbReference>
<gene>
    <name evidence="5" type="primary">yxeM_1</name>
    <name evidence="5" type="ORF">AULFYP135_01268</name>
</gene>
<dbReference type="SUPFAM" id="SSF53850">
    <property type="entry name" value="Periplasmic binding protein-like II"/>
    <property type="match status" value="1"/>
</dbReference>
<keyword evidence="1 3" id="KW-0732">Signal</keyword>
<evidence type="ECO:0000313" key="5">
    <source>
        <dbReference type="EMBL" id="VYT00796.1"/>
    </source>
</evidence>
<dbReference type="Gene3D" id="3.40.190.10">
    <property type="entry name" value="Periplasmic binding protein-like II"/>
    <property type="match status" value="2"/>
</dbReference>
<feature type="signal peptide" evidence="3">
    <location>
        <begin position="1"/>
        <end position="22"/>
    </location>
</feature>
<sequence length="273" mass="29957">MKKRLLAAVMVAVTLLSGCGGGGNPSSSSSETPSSSSQEEVKVIRVGMDGETPGFSSLDENGEMVGLDVDIWKEIGKRTGYEIQFERMEFSSLFSLLDDGRLDTVANEISVTEERQKSYNFSDPAYFDRITFLSRADTEISDPKDLDGMSIGVEPASSDVEIVDAVDASLGITLNRVYYDGFSIQDVVLGRIDMWIKGETGALQVIEEMGSDKLKILYKTDVVFDCAYPFAKTEKGQELMELTNKALSEMREDGTLKALSEKHFGIDITTKEA</sequence>
<evidence type="ECO:0000259" key="4">
    <source>
        <dbReference type="SMART" id="SM00062"/>
    </source>
</evidence>
<feature type="compositionally biased region" description="Low complexity" evidence="2">
    <location>
        <begin position="25"/>
        <end position="37"/>
    </location>
</feature>
<feature type="region of interest" description="Disordered" evidence="2">
    <location>
        <begin position="20"/>
        <end position="40"/>
    </location>
</feature>
<dbReference type="AlphaFoldDB" id="A0A6N2TAS9"/>
<dbReference type="PANTHER" id="PTHR35936">
    <property type="entry name" value="MEMBRANE-BOUND LYTIC MUREIN TRANSGLYCOSYLASE F"/>
    <property type="match status" value="1"/>
</dbReference>
<name>A0A6N2TAS9_9FIRM</name>
<evidence type="ECO:0000256" key="2">
    <source>
        <dbReference type="SAM" id="MobiDB-lite"/>
    </source>
</evidence>
<reference evidence="5" key="1">
    <citation type="submission" date="2019-11" db="EMBL/GenBank/DDBJ databases">
        <authorList>
            <person name="Feng L."/>
        </authorList>
    </citation>
    <scope>NUCLEOTIDE SEQUENCE</scope>
    <source>
        <strain evidence="5">AundefinedLFYP135</strain>
    </source>
</reference>
<dbReference type="PROSITE" id="PS51257">
    <property type="entry name" value="PROKAR_LIPOPROTEIN"/>
    <property type="match status" value="1"/>
</dbReference>
<evidence type="ECO:0000256" key="1">
    <source>
        <dbReference type="ARBA" id="ARBA00022729"/>
    </source>
</evidence>
<dbReference type="EMBL" id="CACRSL010000003">
    <property type="protein sequence ID" value="VYT00796.1"/>
    <property type="molecule type" value="Genomic_DNA"/>
</dbReference>
<organism evidence="5">
    <name type="scientific">uncultured Anaerotruncus sp</name>
    <dbReference type="NCBI Taxonomy" id="905011"/>
    <lineage>
        <taxon>Bacteria</taxon>
        <taxon>Bacillati</taxon>
        <taxon>Bacillota</taxon>
        <taxon>Clostridia</taxon>
        <taxon>Eubacteriales</taxon>
        <taxon>Oscillospiraceae</taxon>
        <taxon>Anaerotruncus</taxon>
        <taxon>environmental samples</taxon>
    </lineage>
</organism>